<evidence type="ECO:0000313" key="5">
    <source>
        <dbReference type="EMBL" id="MBE3000749.1"/>
    </source>
</evidence>
<dbReference type="EMBL" id="JADBGI010000017">
    <property type="protein sequence ID" value="MBE3000749.1"/>
    <property type="molecule type" value="Genomic_DNA"/>
</dbReference>
<sequence>MERAHAGGAATFDVTDPATGAVVGTVADHGPHSALQALGEAHDAFPSWSATPPRRRSEILTGAHRGMIAAKDRLAALIVAENGKSRADAEAEVGYAAEFFRWYAEEAVRIPGHFGTAPGGGVRNVVSRAPVGVAALITPWNFPAAMATRKLAPALAAGCTAVLKPAAETPLTALAIEEILLEAGVPEGAVRVVPTTAAAPVVSAWIADRRVRKLSFTGSTGVGRTLLSQCADRVLNTSMELGGNAPFVVAEDADIDAAVQGAMIAKFRNSGQACTAANRFYVHRRVADAFVERFGRAVEALKVGPGEQGADIGPVISERQADGIRSLVESAVADGARVAHRAEVSPDLPRTFVAPTVLTGVAPDAAVVREEVFGPVAPVLVWEDEDELVEQANATEYGLASYVYAGSADAAMRIGERLEAGMVGINRGLVSDPSAPFGGVKQSGLGREGADLGLDEYLEPTYFSVAWS</sequence>
<dbReference type="InterPro" id="IPR016161">
    <property type="entry name" value="Ald_DH/histidinol_DH"/>
</dbReference>
<feature type="domain" description="Aldehyde dehydrogenase" evidence="4">
    <location>
        <begin position="10"/>
        <end position="460"/>
    </location>
</feature>
<dbReference type="PANTHER" id="PTHR43353:SF5">
    <property type="entry name" value="SUCCINATE-SEMIALDEHYDE DEHYDROGENASE, MITOCHONDRIAL"/>
    <property type="match status" value="1"/>
</dbReference>
<gene>
    <name evidence="5" type="ORF">IDM40_18900</name>
</gene>
<evidence type="ECO:0000259" key="4">
    <source>
        <dbReference type="Pfam" id="PF00171"/>
    </source>
</evidence>
<dbReference type="Proteomes" id="UP000806528">
    <property type="component" value="Unassembled WGS sequence"/>
</dbReference>
<dbReference type="RefSeq" id="WP_193123354.1">
    <property type="nucleotide sequence ID" value="NZ_JADBGI010000017.1"/>
</dbReference>
<comment type="caution">
    <text evidence="5">The sequence shown here is derived from an EMBL/GenBank/DDBJ whole genome shotgun (WGS) entry which is preliminary data.</text>
</comment>
<evidence type="ECO:0000256" key="2">
    <source>
        <dbReference type="PROSITE-ProRule" id="PRU10007"/>
    </source>
</evidence>
<keyword evidence="6" id="KW-1185">Reference proteome</keyword>
<dbReference type="InterPro" id="IPR015590">
    <property type="entry name" value="Aldehyde_DH_dom"/>
</dbReference>
<dbReference type="InterPro" id="IPR016160">
    <property type="entry name" value="Ald_DH_CS_CYS"/>
</dbReference>
<dbReference type="InterPro" id="IPR029510">
    <property type="entry name" value="Ald_DH_CS_GLU"/>
</dbReference>
<organism evidence="5 6">
    <name type="scientific">Nocardiopsis coralli</name>
    <dbReference type="NCBI Taxonomy" id="2772213"/>
    <lineage>
        <taxon>Bacteria</taxon>
        <taxon>Bacillati</taxon>
        <taxon>Actinomycetota</taxon>
        <taxon>Actinomycetes</taxon>
        <taxon>Streptosporangiales</taxon>
        <taxon>Nocardiopsidaceae</taxon>
        <taxon>Nocardiopsis</taxon>
    </lineage>
</organism>
<dbReference type="InterPro" id="IPR016162">
    <property type="entry name" value="Ald_DH_N"/>
</dbReference>
<dbReference type="SUPFAM" id="SSF53720">
    <property type="entry name" value="ALDH-like"/>
    <property type="match status" value="1"/>
</dbReference>
<comment type="similarity">
    <text evidence="3">Belongs to the aldehyde dehydrogenase family.</text>
</comment>
<dbReference type="CDD" id="cd07103">
    <property type="entry name" value="ALDH_F5_SSADH_GabD"/>
    <property type="match status" value="1"/>
</dbReference>
<protein>
    <submittedName>
        <fullName evidence="5">NAD-dependent succinate-semialdehyde dehydrogenase</fullName>
    </submittedName>
</protein>
<dbReference type="Pfam" id="PF00171">
    <property type="entry name" value="Aldedh"/>
    <property type="match status" value="1"/>
</dbReference>
<evidence type="ECO:0000313" key="6">
    <source>
        <dbReference type="Proteomes" id="UP000806528"/>
    </source>
</evidence>
<proteinExistence type="inferred from homology"/>
<reference evidence="5 6" key="1">
    <citation type="submission" date="2020-09" db="EMBL/GenBank/DDBJ databases">
        <title>Diversity and distribution of actinomycetes associated with coral in the coast of Hainan.</title>
        <authorList>
            <person name="Li F."/>
        </authorList>
    </citation>
    <scope>NUCLEOTIDE SEQUENCE [LARGE SCALE GENOMIC DNA]</scope>
    <source>
        <strain evidence="5 6">HNM0947</strain>
    </source>
</reference>
<evidence type="ECO:0000256" key="1">
    <source>
        <dbReference type="ARBA" id="ARBA00023002"/>
    </source>
</evidence>
<accession>A0ABR9PA87</accession>
<dbReference type="PANTHER" id="PTHR43353">
    <property type="entry name" value="SUCCINATE-SEMIALDEHYDE DEHYDROGENASE, MITOCHONDRIAL"/>
    <property type="match status" value="1"/>
</dbReference>
<dbReference type="InterPro" id="IPR016163">
    <property type="entry name" value="Ald_DH_C"/>
</dbReference>
<keyword evidence="1 3" id="KW-0560">Oxidoreductase</keyword>
<name>A0ABR9PA87_9ACTN</name>
<dbReference type="PROSITE" id="PS00687">
    <property type="entry name" value="ALDEHYDE_DEHYDR_GLU"/>
    <property type="match status" value="1"/>
</dbReference>
<dbReference type="InterPro" id="IPR050740">
    <property type="entry name" value="Aldehyde_DH_Superfamily"/>
</dbReference>
<dbReference type="Gene3D" id="3.40.309.10">
    <property type="entry name" value="Aldehyde Dehydrogenase, Chain A, domain 2"/>
    <property type="match status" value="1"/>
</dbReference>
<dbReference type="PROSITE" id="PS00070">
    <property type="entry name" value="ALDEHYDE_DEHYDR_CYS"/>
    <property type="match status" value="1"/>
</dbReference>
<evidence type="ECO:0000256" key="3">
    <source>
        <dbReference type="RuleBase" id="RU003345"/>
    </source>
</evidence>
<dbReference type="Gene3D" id="3.40.605.10">
    <property type="entry name" value="Aldehyde Dehydrogenase, Chain A, domain 1"/>
    <property type="match status" value="1"/>
</dbReference>
<feature type="active site" evidence="2">
    <location>
        <position position="240"/>
    </location>
</feature>